<dbReference type="InterPro" id="IPR057480">
    <property type="entry name" value="MAP1A/B/S-like_MBL"/>
</dbReference>
<dbReference type="InterPro" id="IPR036866">
    <property type="entry name" value="RibonucZ/Hydroxyglut_hydro"/>
</dbReference>
<feature type="domain" description="Microtubule-associated protein 1B/S N-terminal" evidence="1">
    <location>
        <begin position="109"/>
        <end position="204"/>
    </location>
</feature>
<dbReference type="SUPFAM" id="SSF56281">
    <property type="entry name" value="Metallo-hydrolase/oxidoreductase"/>
    <property type="match status" value="1"/>
</dbReference>
<dbReference type="PANTHER" id="PTHR13843">
    <property type="entry name" value="MICROTUBULE-ASSOCIATED PROTEIN"/>
    <property type="match status" value="1"/>
</dbReference>
<dbReference type="GO" id="GO:0005875">
    <property type="term" value="C:microtubule associated complex"/>
    <property type="evidence" value="ECO:0007669"/>
    <property type="project" value="TreeGrafter"/>
</dbReference>
<reference evidence="3" key="1">
    <citation type="submission" date="2020-05" db="EMBL/GenBank/DDBJ databases">
        <title>Phylogenomic resolution of chytrid fungi.</title>
        <authorList>
            <person name="Stajich J.E."/>
            <person name="Amses K."/>
            <person name="Simmons R."/>
            <person name="Seto K."/>
            <person name="Myers J."/>
            <person name="Bonds A."/>
            <person name="Quandt C.A."/>
            <person name="Barry K."/>
            <person name="Liu P."/>
            <person name="Grigoriev I."/>
            <person name="Longcore J.E."/>
            <person name="James T.Y."/>
        </authorList>
    </citation>
    <scope>NUCLEOTIDE SEQUENCE</scope>
    <source>
        <strain evidence="3">JEL0379</strain>
    </source>
</reference>
<comment type="caution">
    <text evidence="3">The sequence shown here is derived from an EMBL/GenBank/DDBJ whole genome shotgun (WGS) entry which is preliminary data.</text>
</comment>
<evidence type="ECO:0000259" key="2">
    <source>
        <dbReference type="Pfam" id="PF25281"/>
    </source>
</evidence>
<gene>
    <name evidence="3" type="primary">MAP1A</name>
    <name evidence="3" type="ORF">HDU87_000750</name>
</gene>
<dbReference type="GO" id="GO:0005829">
    <property type="term" value="C:cytosol"/>
    <property type="evidence" value="ECO:0007669"/>
    <property type="project" value="TreeGrafter"/>
</dbReference>
<dbReference type="Pfam" id="PF23415">
    <property type="entry name" value="MAPB1_N"/>
    <property type="match status" value="1"/>
</dbReference>
<dbReference type="GO" id="GO:0003779">
    <property type="term" value="F:actin binding"/>
    <property type="evidence" value="ECO:0007669"/>
    <property type="project" value="TreeGrafter"/>
</dbReference>
<dbReference type="Proteomes" id="UP001212152">
    <property type="component" value="Unassembled WGS sequence"/>
</dbReference>
<protein>
    <submittedName>
        <fullName evidence="3">Microtubule-associated protein 1A</fullName>
    </submittedName>
</protein>
<evidence type="ECO:0000313" key="4">
    <source>
        <dbReference type="Proteomes" id="UP001212152"/>
    </source>
</evidence>
<keyword evidence="4" id="KW-1185">Reference proteome</keyword>
<dbReference type="InterPro" id="IPR056617">
    <property type="entry name" value="MAP1B/S_N"/>
</dbReference>
<proteinExistence type="predicted"/>
<evidence type="ECO:0000259" key="1">
    <source>
        <dbReference type="Pfam" id="PF23415"/>
    </source>
</evidence>
<dbReference type="GO" id="GO:0000226">
    <property type="term" value="P:microtubule cytoskeleton organization"/>
    <property type="evidence" value="ECO:0007669"/>
    <property type="project" value="InterPro"/>
</dbReference>
<name>A0AAD5XPM1_9FUNG</name>
<dbReference type="AlphaFoldDB" id="A0AAD5XPM1"/>
<feature type="domain" description="Microtubule-associated protein 1A/B/S-like MBL-like" evidence="2">
    <location>
        <begin position="265"/>
        <end position="517"/>
    </location>
</feature>
<dbReference type="EMBL" id="JADGJQ010000011">
    <property type="protein sequence ID" value="KAJ3181732.1"/>
    <property type="molecule type" value="Genomic_DNA"/>
</dbReference>
<dbReference type="Pfam" id="PF25281">
    <property type="entry name" value="MBL_MAP1B"/>
    <property type="match status" value="1"/>
</dbReference>
<accession>A0AAD5XPM1</accession>
<evidence type="ECO:0000313" key="3">
    <source>
        <dbReference type="EMBL" id="KAJ3181732.1"/>
    </source>
</evidence>
<organism evidence="3 4">
    <name type="scientific">Geranomyces variabilis</name>
    <dbReference type="NCBI Taxonomy" id="109894"/>
    <lineage>
        <taxon>Eukaryota</taxon>
        <taxon>Fungi</taxon>
        <taxon>Fungi incertae sedis</taxon>
        <taxon>Chytridiomycota</taxon>
        <taxon>Chytridiomycota incertae sedis</taxon>
        <taxon>Chytridiomycetes</taxon>
        <taxon>Spizellomycetales</taxon>
        <taxon>Powellomycetaceae</taxon>
        <taxon>Geranomyces</taxon>
    </lineage>
</organism>
<dbReference type="Gene3D" id="3.60.15.10">
    <property type="entry name" value="Ribonuclease Z/Hydroxyacylglutathione hydrolase-like"/>
    <property type="match status" value="1"/>
</dbReference>
<dbReference type="GO" id="GO:0031114">
    <property type="term" value="P:regulation of microtubule depolymerization"/>
    <property type="evidence" value="ECO:0007669"/>
    <property type="project" value="TreeGrafter"/>
</dbReference>
<sequence length="638" mass="70096">MIVAKGGAHVGFSLQPEASETETIHQISQNLEICLVQRAAILVLGHTQDKNEQKLFLDDIGNFLEEMGVGDDAERQKIRQKITYDPASTTRHEELRLPCKGNVLAFGALTVLINPSCPEVETEIENLLSVPMTGDLYIAYAGHGDDDGDWVLRDDHFSLEDLANCMKAGNAKNPGSTKFTQSGVVDLNSCYGAKWASDSLEHHKDMYGQEGNNIFTRLRLQPMGNPKPIGLEGLWGRISADGSSGVRSGTGIVLSTPPSNECNISDFTEPHVLVFPANRGDCTLVSVGKFNLLIDGGLMGQLCCWSYIRRLKRPLTGIVVSHIDQDHITGALSLSKTYLEPPMTLTVECPPLYFNCPERIWETRHEAAEAPESRSAAEGMALARLYPIKPSQAMRGPELKPLLQLEADDNWEVTVHVVCPNHEDDILKELNRKWSEEPITAFGTYAKVKSSTGVFRESKEAKISNTNMASVCLLISIICKRTYKTIGHVTVQKGKVLKLLLPGDAPQNRILDGLKAMGELARPDLPYAYVHVPHHGSTKNCDGTFFQAVPAAVYNLTGNGKKYKHPEAIIVRELVEANGPASPKLLFSYSNARENAHAPSTENVFHIVEGLSGSDRYGRVNLLDKTITVHDIETDVIV</sequence>
<dbReference type="PANTHER" id="PTHR13843:SF12">
    <property type="entry name" value="ATPASE F1_V1_A1 COMPLEX ALPHA_BETA SUBUNIT NUCLEOTIDE-BINDING DOMAIN-CONTAINING PROTEIN"/>
    <property type="match status" value="1"/>
</dbReference>
<dbReference type="GO" id="GO:0008017">
    <property type="term" value="F:microtubule binding"/>
    <property type="evidence" value="ECO:0007669"/>
    <property type="project" value="InterPro"/>
</dbReference>
<dbReference type="GO" id="GO:0005874">
    <property type="term" value="C:microtubule"/>
    <property type="evidence" value="ECO:0007669"/>
    <property type="project" value="InterPro"/>
</dbReference>
<dbReference type="InterPro" id="IPR026074">
    <property type="entry name" value="MAP1"/>
</dbReference>